<proteinExistence type="predicted"/>
<reference evidence="1 2" key="1">
    <citation type="submission" date="2023-12" db="EMBL/GenBank/DDBJ databases">
        <title>Gut-associated functions are favored during microbiome assembly across C. elegans life.</title>
        <authorList>
            <person name="Zimmermann J."/>
        </authorList>
    </citation>
    <scope>NUCLEOTIDE SEQUENCE [LARGE SCALE GENOMIC DNA]</scope>
    <source>
        <strain evidence="1 2">MYb71</strain>
    </source>
</reference>
<organism evidence="1 2">
    <name type="scientific">Ochrobactrum vermis</name>
    <dbReference type="NCBI Taxonomy" id="1827297"/>
    <lineage>
        <taxon>Bacteria</taxon>
        <taxon>Pseudomonadati</taxon>
        <taxon>Pseudomonadota</taxon>
        <taxon>Alphaproteobacteria</taxon>
        <taxon>Hyphomicrobiales</taxon>
        <taxon>Brucellaceae</taxon>
        <taxon>Brucella/Ochrobactrum group</taxon>
        <taxon>Ochrobactrum</taxon>
    </lineage>
</organism>
<evidence type="ECO:0000313" key="2">
    <source>
        <dbReference type="Proteomes" id="UP001375812"/>
    </source>
</evidence>
<dbReference type="Proteomes" id="UP001375812">
    <property type="component" value="Unassembled WGS sequence"/>
</dbReference>
<keyword evidence="2" id="KW-1185">Reference proteome</keyword>
<name>A0ABU8PLM6_9HYPH</name>
<dbReference type="RefSeq" id="WP_105544723.1">
    <property type="nucleotide sequence ID" value="NZ_JBBGZH010000002.1"/>
</dbReference>
<evidence type="ECO:0000313" key="1">
    <source>
        <dbReference type="EMBL" id="MEJ5022376.1"/>
    </source>
</evidence>
<dbReference type="EMBL" id="JBBGZH010000002">
    <property type="protein sequence ID" value="MEJ5022376.1"/>
    <property type="molecule type" value="Genomic_DNA"/>
</dbReference>
<comment type="caution">
    <text evidence="1">The sequence shown here is derived from an EMBL/GenBank/DDBJ whole genome shotgun (WGS) entry which is preliminary data.</text>
</comment>
<protein>
    <submittedName>
        <fullName evidence="1">Uncharacterized protein</fullName>
    </submittedName>
</protein>
<sequence length="76" mass="8359">MEFSRDIADVARSLWLEIAQTSGEAASIEAISLAILRERQRCATIALCVFDDEEWSDDFRVAGGLVAEAILEDGKN</sequence>
<gene>
    <name evidence="1" type="ORF">WH297_21935</name>
</gene>
<accession>A0ABU8PLM6</accession>